<dbReference type="EMBL" id="AVOT02016228">
    <property type="protein sequence ID" value="MBW0501247.1"/>
    <property type="molecule type" value="Genomic_DNA"/>
</dbReference>
<proteinExistence type="predicted"/>
<evidence type="ECO:0000313" key="3">
    <source>
        <dbReference type="Proteomes" id="UP000765509"/>
    </source>
</evidence>
<evidence type="ECO:0000256" key="1">
    <source>
        <dbReference type="SAM" id="MobiDB-lite"/>
    </source>
</evidence>
<feature type="compositionally biased region" description="Basic and acidic residues" evidence="1">
    <location>
        <begin position="41"/>
        <end position="50"/>
    </location>
</feature>
<reference evidence="2" key="1">
    <citation type="submission" date="2021-03" db="EMBL/GenBank/DDBJ databases">
        <title>Draft genome sequence of rust myrtle Austropuccinia psidii MF-1, a brazilian biotype.</title>
        <authorList>
            <person name="Quecine M.C."/>
            <person name="Pachon D.M.R."/>
            <person name="Bonatelli M.L."/>
            <person name="Correr F.H."/>
            <person name="Franceschini L.M."/>
            <person name="Leite T.F."/>
            <person name="Margarido G.R.A."/>
            <person name="Almeida C.A."/>
            <person name="Ferrarezi J.A."/>
            <person name="Labate C.A."/>
        </authorList>
    </citation>
    <scope>NUCLEOTIDE SEQUENCE</scope>
    <source>
        <strain evidence="2">MF-1</strain>
    </source>
</reference>
<keyword evidence="3" id="KW-1185">Reference proteome</keyword>
<name>A0A9Q3DFU4_9BASI</name>
<accession>A0A9Q3DFU4</accession>
<organism evidence="2 3">
    <name type="scientific">Austropuccinia psidii MF-1</name>
    <dbReference type="NCBI Taxonomy" id="1389203"/>
    <lineage>
        <taxon>Eukaryota</taxon>
        <taxon>Fungi</taxon>
        <taxon>Dikarya</taxon>
        <taxon>Basidiomycota</taxon>
        <taxon>Pucciniomycotina</taxon>
        <taxon>Pucciniomycetes</taxon>
        <taxon>Pucciniales</taxon>
        <taxon>Sphaerophragmiaceae</taxon>
        <taxon>Austropuccinia</taxon>
    </lineage>
</organism>
<feature type="region of interest" description="Disordered" evidence="1">
    <location>
        <begin position="41"/>
        <end position="75"/>
    </location>
</feature>
<protein>
    <submittedName>
        <fullName evidence="2">Uncharacterized protein</fullName>
    </submittedName>
</protein>
<evidence type="ECO:0000313" key="2">
    <source>
        <dbReference type="EMBL" id="MBW0501247.1"/>
    </source>
</evidence>
<comment type="caution">
    <text evidence="2">The sequence shown here is derived from an EMBL/GenBank/DDBJ whole genome shotgun (WGS) entry which is preliminary data.</text>
</comment>
<dbReference type="Proteomes" id="UP000765509">
    <property type="component" value="Unassembled WGS sequence"/>
</dbReference>
<dbReference type="AlphaFoldDB" id="A0A9Q3DFU4"/>
<gene>
    <name evidence="2" type="ORF">O181_040962</name>
</gene>
<sequence length="115" mass="13871">MNSWNILGKLLKEEEIVRYSNGWNTMSSKTQIKEIKEYHAKKREASKEEAPVSFPESQKWKNSQKQNRRKPHSPTYRITRIQKDSMENVFNMERTLMGFKDKEEQIMRQNTFTKK</sequence>